<dbReference type="NCBIfam" id="TIGR00487">
    <property type="entry name" value="IF-2"/>
    <property type="match status" value="1"/>
</dbReference>
<organism evidence="15 16">
    <name type="scientific">Porphyromonas uenonis 60-3</name>
    <dbReference type="NCBI Taxonomy" id="596327"/>
    <lineage>
        <taxon>Bacteria</taxon>
        <taxon>Pseudomonadati</taxon>
        <taxon>Bacteroidota</taxon>
        <taxon>Bacteroidia</taxon>
        <taxon>Bacteroidales</taxon>
        <taxon>Porphyromonadaceae</taxon>
        <taxon>Porphyromonas</taxon>
    </lineage>
</organism>
<dbReference type="InterPro" id="IPR027417">
    <property type="entry name" value="P-loop_NTPase"/>
</dbReference>
<evidence type="ECO:0000256" key="6">
    <source>
        <dbReference type="ARBA" id="ARBA00022741"/>
    </source>
</evidence>
<evidence type="ECO:0000256" key="4">
    <source>
        <dbReference type="ARBA" id="ARBA00022490"/>
    </source>
</evidence>
<evidence type="ECO:0000256" key="2">
    <source>
        <dbReference type="ARBA" id="ARBA00007733"/>
    </source>
</evidence>
<dbReference type="InterPro" id="IPR000178">
    <property type="entry name" value="TF_IF2_bacterial-like"/>
</dbReference>
<dbReference type="OrthoDB" id="9811804at2"/>
<feature type="compositionally biased region" description="Low complexity" evidence="13">
    <location>
        <begin position="137"/>
        <end position="169"/>
    </location>
</feature>
<feature type="compositionally biased region" description="Basic and acidic residues" evidence="13">
    <location>
        <begin position="397"/>
        <end position="407"/>
    </location>
</feature>
<feature type="compositionally biased region" description="Low complexity" evidence="13">
    <location>
        <begin position="74"/>
        <end position="93"/>
    </location>
</feature>
<dbReference type="GO" id="GO:0003924">
    <property type="term" value="F:GTPase activity"/>
    <property type="evidence" value="ECO:0007669"/>
    <property type="project" value="UniProtKB-UniRule"/>
</dbReference>
<feature type="compositionally biased region" description="Basic and acidic residues" evidence="13">
    <location>
        <begin position="236"/>
        <end position="245"/>
    </location>
</feature>
<feature type="region of interest" description="Disordered" evidence="13">
    <location>
        <begin position="129"/>
        <end position="467"/>
    </location>
</feature>
<dbReference type="InterPro" id="IPR006847">
    <property type="entry name" value="IF2_N"/>
</dbReference>
<keyword evidence="8 10" id="KW-0342">GTP-binding</keyword>
<evidence type="ECO:0000313" key="15">
    <source>
        <dbReference type="EMBL" id="EEK16838.1"/>
    </source>
</evidence>
<dbReference type="AlphaFoldDB" id="C2MBS0"/>
<protein>
    <recommendedName>
        <fullName evidence="3 10">Translation initiation factor IF-2</fullName>
    </recommendedName>
</protein>
<feature type="compositionally biased region" description="Basic and acidic residues" evidence="13">
    <location>
        <begin position="373"/>
        <end position="386"/>
    </location>
</feature>
<evidence type="ECO:0000256" key="1">
    <source>
        <dbReference type="ARBA" id="ARBA00004496"/>
    </source>
</evidence>
<keyword evidence="4 10" id="KW-0963">Cytoplasm</keyword>
<gene>
    <name evidence="10 15" type="primary">infB</name>
    <name evidence="15" type="ORF">PORUE0001_0491</name>
</gene>
<dbReference type="Pfam" id="PF03144">
    <property type="entry name" value="GTP_EFTU_D2"/>
    <property type="match status" value="1"/>
</dbReference>
<dbReference type="PANTHER" id="PTHR43381:SF5">
    <property type="entry name" value="TR-TYPE G DOMAIN-CONTAINING PROTEIN"/>
    <property type="match status" value="1"/>
</dbReference>
<dbReference type="SUPFAM" id="SSF50447">
    <property type="entry name" value="Translation proteins"/>
    <property type="match status" value="2"/>
</dbReference>
<comment type="subcellular location">
    <subcellularLocation>
        <location evidence="1 10 12">Cytoplasm</location>
    </subcellularLocation>
</comment>
<dbReference type="CDD" id="cd01887">
    <property type="entry name" value="IF2_eIF5B"/>
    <property type="match status" value="1"/>
</dbReference>
<evidence type="ECO:0000256" key="11">
    <source>
        <dbReference type="RuleBase" id="RU000644"/>
    </source>
</evidence>
<dbReference type="Gene3D" id="2.40.30.10">
    <property type="entry name" value="Translation factors"/>
    <property type="match status" value="2"/>
</dbReference>
<comment type="function">
    <text evidence="9 10 11">One of the essential components for the initiation of protein synthesis. Protects formylmethionyl-tRNA from spontaneous hydrolysis and promotes its binding to the 30S ribosomal subunits. Also involved in the hydrolysis of GTP during the formation of the 70S ribosomal complex.</text>
</comment>
<feature type="compositionally biased region" description="Basic residues" evidence="13">
    <location>
        <begin position="64"/>
        <end position="73"/>
    </location>
</feature>
<dbReference type="Pfam" id="PF04760">
    <property type="entry name" value="IF2_N"/>
    <property type="match status" value="1"/>
</dbReference>
<dbReference type="InterPro" id="IPR036925">
    <property type="entry name" value="TIF_IF2_dom3_sf"/>
</dbReference>
<evidence type="ECO:0000256" key="3">
    <source>
        <dbReference type="ARBA" id="ARBA00020675"/>
    </source>
</evidence>
<evidence type="ECO:0000313" key="16">
    <source>
        <dbReference type="Proteomes" id="UP000003303"/>
    </source>
</evidence>
<evidence type="ECO:0000256" key="8">
    <source>
        <dbReference type="ARBA" id="ARBA00023134"/>
    </source>
</evidence>
<feature type="compositionally biased region" description="Basic and acidic residues" evidence="13">
    <location>
        <begin position="199"/>
        <end position="213"/>
    </location>
</feature>
<dbReference type="InterPro" id="IPR015760">
    <property type="entry name" value="TIF_IF2"/>
</dbReference>
<dbReference type="FunFam" id="3.40.50.10050:FF:000001">
    <property type="entry name" value="Translation initiation factor IF-2"/>
    <property type="match status" value="1"/>
</dbReference>
<dbReference type="Pfam" id="PF22042">
    <property type="entry name" value="EF-G_D2"/>
    <property type="match status" value="1"/>
</dbReference>
<dbReference type="FunFam" id="2.40.30.10:FF:000008">
    <property type="entry name" value="Translation initiation factor IF-2"/>
    <property type="match status" value="1"/>
</dbReference>
<dbReference type="InterPro" id="IPR023115">
    <property type="entry name" value="TIF_IF2_dom3"/>
</dbReference>
<feature type="compositionally biased region" description="Basic and acidic residues" evidence="13">
    <location>
        <begin position="309"/>
        <end position="330"/>
    </location>
</feature>
<feature type="binding site" evidence="10">
    <location>
        <begin position="668"/>
        <end position="671"/>
    </location>
    <ligand>
        <name>GTP</name>
        <dbReference type="ChEBI" id="CHEBI:37565"/>
    </ligand>
</feature>
<dbReference type="PROSITE" id="PS51722">
    <property type="entry name" value="G_TR_2"/>
    <property type="match status" value="1"/>
</dbReference>
<dbReference type="FunFam" id="3.40.50.300:FF:000019">
    <property type="entry name" value="Translation initiation factor IF-2"/>
    <property type="match status" value="1"/>
</dbReference>
<keyword evidence="5 10" id="KW-0396">Initiation factor</keyword>
<dbReference type="Pfam" id="PF11987">
    <property type="entry name" value="IF-2"/>
    <property type="match status" value="1"/>
</dbReference>
<proteinExistence type="inferred from homology"/>
<evidence type="ECO:0000256" key="9">
    <source>
        <dbReference type="ARBA" id="ARBA00025162"/>
    </source>
</evidence>
<evidence type="ECO:0000256" key="7">
    <source>
        <dbReference type="ARBA" id="ARBA00022917"/>
    </source>
</evidence>
<feature type="domain" description="Tr-type G" evidence="14">
    <location>
        <begin position="558"/>
        <end position="728"/>
    </location>
</feature>
<feature type="compositionally biased region" description="Basic and acidic residues" evidence="13">
    <location>
        <begin position="426"/>
        <end position="436"/>
    </location>
</feature>
<dbReference type="CDD" id="cd03702">
    <property type="entry name" value="IF2_mtIF2_II"/>
    <property type="match status" value="1"/>
</dbReference>
<dbReference type="NCBIfam" id="TIGR00231">
    <property type="entry name" value="small_GTP"/>
    <property type="match status" value="1"/>
</dbReference>
<feature type="compositionally biased region" description="Low complexity" evidence="13">
    <location>
        <begin position="279"/>
        <end position="308"/>
    </location>
</feature>
<feature type="binding site" evidence="10">
    <location>
        <begin position="614"/>
        <end position="618"/>
    </location>
    <ligand>
        <name>GTP</name>
        <dbReference type="ChEBI" id="CHEBI:37565"/>
    </ligand>
</feature>
<feature type="binding site" evidence="10">
    <location>
        <begin position="567"/>
        <end position="574"/>
    </location>
    <ligand>
        <name>GTP</name>
        <dbReference type="ChEBI" id="CHEBI:37565"/>
    </ligand>
</feature>
<dbReference type="PANTHER" id="PTHR43381">
    <property type="entry name" value="TRANSLATION INITIATION FACTOR IF-2-RELATED"/>
    <property type="match status" value="1"/>
</dbReference>
<dbReference type="SUPFAM" id="SSF52540">
    <property type="entry name" value="P-loop containing nucleoside triphosphate hydrolases"/>
    <property type="match status" value="1"/>
</dbReference>
<dbReference type="PROSITE" id="PS01176">
    <property type="entry name" value="IF2"/>
    <property type="match status" value="1"/>
</dbReference>
<feature type="region of interest" description="Disordered" evidence="13">
    <location>
        <begin position="64"/>
        <end position="117"/>
    </location>
</feature>
<dbReference type="eggNOG" id="COG0532">
    <property type="taxonomic scope" value="Bacteria"/>
</dbReference>
<name>C2MBS0_9PORP</name>
<dbReference type="CDD" id="cd03692">
    <property type="entry name" value="mtIF2_IVc"/>
    <property type="match status" value="1"/>
</dbReference>
<evidence type="ECO:0000256" key="12">
    <source>
        <dbReference type="RuleBase" id="RU000645"/>
    </source>
</evidence>
<dbReference type="InterPro" id="IPR000795">
    <property type="entry name" value="T_Tr_GTP-bd_dom"/>
</dbReference>
<comment type="similarity">
    <text evidence="2 10 11">Belongs to the TRAFAC class translation factor GTPase superfamily. Classic translation factor GTPase family. IF-2 subfamily.</text>
</comment>
<keyword evidence="16" id="KW-1185">Reference proteome</keyword>
<comment type="caution">
    <text evidence="10">Lacks conserved residue(s) required for the propagation of feature annotation.</text>
</comment>
<sequence>MSIKLFSLAKELNIGVNSLVAFLHDKGKEVDNNPNTRITDDEFNLILRDFTPTFDEETVGRAKKKFLRSKSSSKAKPEAQAPASKSEASSPKEQPTESKAPATTTEEAEPDIPTAASASQLNVVGKIELDKHNNPVSGSTTKATATKTGKTQSATKSATKSTTKSATTAKQKETMQEEPAKAKASTTAEQPKVATPAKEAQKATETKETKEEATPAESPKSSAKATTKEPAPVAPKEVETAKAKEPAPVAATKEPIPSEPKPATAKAEPAKEEPKQKAPEQPAPVASEPVAKEAPAAKPQAETPAEATAETKGEAETEIFRIAKKEDEPQFKVVGKIDLSSFSSSRSRKSNKDKDKDNNRRKRKRISSGAVDVKSEGAKIQDDRSGKKGTRAAAPQRGERPAHNERRTGRKSKRQEPVLTPEEQDELRAKQVKETLARLNNKQTAFGRAAKSRREKREARRAEFEREQELSTQDEKVLKLTEFVTVSDLANMMNVPVTDVISTCMSIDMMVSINQRLDAETINIVAEEFGYETEFVSANVVEAITADEEPDKPEDLEPRPPVITIMGHVDHGKTSLLDCIRRSDVTAGEAGGITQHIGAYNVTLSDGRRLTVLDTPGHEAFTAMRARGAQITDIVVIVIAANDAVMPQTIEALNHASAAGVPIIFAINKIDVSGANPDKIREQLAGMNYLVEDWGGKYQVQEISAKKNIGIPDLLDKIFLEAELLELKANPHRRASGSVIESSLDKGKGYLASVLIQRGTLHIGDYILAGSYYGRVKAMYNEYNKRVDTAGLSTAVSILGFNGAPTAGDDFNVMETEQEARELAVKREQLQREQGLRTQKMLTLDDIGRRIAVGNFQQFNLIIKGDVDGSVQALANSLIELSTKEIQVSVIHQGVGQITESDIQLATASDAVIIGFQVRPSAQARKLAEQEGVEIRTYSIIYDAIEDVRDALEGMLSPDIREQVTANLEVLQTFKVSKIGTIAGCMVTDGKIKRTDKVRVIRDGVVIHTGQLESLKRFKDEAKEVVSGLECGINIKNYNNIEVGDIIESFEEIEVRRKL</sequence>
<dbReference type="GO" id="GO:0005737">
    <property type="term" value="C:cytoplasm"/>
    <property type="evidence" value="ECO:0007669"/>
    <property type="project" value="UniProtKB-SubCell"/>
</dbReference>
<comment type="caution">
    <text evidence="15">The sequence shown here is derived from an EMBL/GenBank/DDBJ whole genome shotgun (WGS) entry which is preliminary data.</text>
</comment>
<dbReference type="InterPro" id="IPR009000">
    <property type="entry name" value="Transl_B-barrel_sf"/>
</dbReference>
<dbReference type="Gene3D" id="3.40.50.300">
    <property type="entry name" value="P-loop containing nucleotide triphosphate hydrolases"/>
    <property type="match status" value="1"/>
</dbReference>
<reference evidence="15 16" key="1">
    <citation type="submission" date="2009-04" db="EMBL/GenBank/DDBJ databases">
        <authorList>
            <person name="Sebastian Y."/>
            <person name="Madupu R."/>
            <person name="Durkin A.S."/>
            <person name="Torralba M."/>
            <person name="Methe B."/>
            <person name="Sutton G.G."/>
            <person name="Strausberg R.L."/>
            <person name="Nelson K.E."/>
        </authorList>
    </citation>
    <scope>NUCLEOTIDE SEQUENCE [LARGE SCALE GENOMIC DNA]</scope>
    <source>
        <strain evidence="15 16">60-3</strain>
    </source>
</reference>
<accession>C2MBS0</accession>
<feature type="compositionally biased region" description="Basic and acidic residues" evidence="13">
    <location>
        <begin position="268"/>
        <end position="278"/>
    </location>
</feature>
<evidence type="ECO:0000256" key="10">
    <source>
        <dbReference type="HAMAP-Rule" id="MF_00100"/>
    </source>
</evidence>
<dbReference type="HAMAP" id="MF_00100_B">
    <property type="entry name" value="IF_2_B"/>
    <property type="match status" value="1"/>
</dbReference>
<dbReference type="RefSeq" id="WP_007365328.1">
    <property type="nucleotide sequence ID" value="NZ_ACLR01000124.1"/>
</dbReference>
<dbReference type="InterPro" id="IPR005225">
    <property type="entry name" value="Small_GTP-bd"/>
</dbReference>
<dbReference type="Pfam" id="PF00009">
    <property type="entry name" value="GTP_EFTU"/>
    <property type="match status" value="1"/>
</dbReference>
<dbReference type="GO" id="GO:0003743">
    <property type="term" value="F:translation initiation factor activity"/>
    <property type="evidence" value="ECO:0007669"/>
    <property type="project" value="UniProtKB-UniRule"/>
</dbReference>
<dbReference type="SUPFAM" id="SSF52156">
    <property type="entry name" value="Initiation factor IF2/eIF5b, domain 3"/>
    <property type="match status" value="1"/>
</dbReference>
<evidence type="ECO:0000256" key="13">
    <source>
        <dbReference type="SAM" id="MobiDB-lite"/>
    </source>
</evidence>
<dbReference type="InterPro" id="IPR053905">
    <property type="entry name" value="EF-G-like_DII"/>
</dbReference>
<dbReference type="InterPro" id="IPR044145">
    <property type="entry name" value="IF2_II"/>
</dbReference>
<evidence type="ECO:0000256" key="5">
    <source>
        <dbReference type="ARBA" id="ARBA00022540"/>
    </source>
</evidence>
<dbReference type="Gene3D" id="3.40.50.10050">
    <property type="entry name" value="Translation initiation factor IF- 2, domain 3"/>
    <property type="match status" value="1"/>
</dbReference>
<keyword evidence="6 10" id="KW-0547">Nucleotide-binding</keyword>
<evidence type="ECO:0000259" key="14">
    <source>
        <dbReference type="PROSITE" id="PS51722"/>
    </source>
</evidence>
<dbReference type="InterPro" id="IPR004161">
    <property type="entry name" value="EFTu-like_2"/>
</dbReference>
<keyword evidence="7 10" id="KW-0648">Protein biosynthesis</keyword>
<dbReference type="STRING" id="596327.PORUE0001_0491"/>
<dbReference type="EMBL" id="ACLR01000124">
    <property type="protein sequence ID" value="EEK16838.1"/>
    <property type="molecule type" value="Genomic_DNA"/>
</dbReference>
<dbReference type="FunFam" id="2.40.30.10:FF:000054">
    <property type="entry name" value="Translation initiation factor IF-2"/>
    <property type="match status" value="1"/>
</dbReference>
<dbReference type="Proteomes" id="UP000003303">
    <property type="component" value="Unassembled WGS sequence"/>
</dbReference>
<dbReference type="GO" id="GO:0005525">
    <property type="term" value="F:GTP binding"/>
    <property type="evidence" value="ECO:0007669"/>
    <property type="project" value="UniProtKB-KW"/>
</dbReference>
<feature type="compositionally biased region" description="Basic and acidic residues" evidence="13">
    <location>
        <begin position="455"/>
        <end position="467"/>
    </location>
</feature>
<feature type="compositionally biased region" description="Basic and acidic residues" evidence="13">
    <location>
        <begin position="170"/>
        <end position="181"/>
    </location>
</feature>